<keyword evidence="7" id="KW-0472">Membrane</keyword>
<comment type="similarity">
    <text evidence="1 7 8 9">Belongs to the TRAFAC class TrmE-Era-EngA-EngB-Septin-like GTPase superfamily. Era GTPase family.</text>
</comment>
<dbReference type="PANTHER" id="PTHR42698:SF1">
    <property type="entry name" value="GTPASE ERA, MITOCHONDRIAL"/>
    <property type="match status" value="1"/>
</dbReference>
<gene>
    <name evidence="7 12" type="primary">era</name>
    <name evidence="12" type="ORF">OPDIPICF_00498</name>
</gene>
<evidence type="ECO:0000256" key="7">
    <source>
        <dbReference type="HAMAP-Rule" id="MF_00367"/>
    </source>
</evidence>
<dbReference type="PROSITE" id="PS50823">
    <property type="entry name" value="KH_TYPE_2"/>
    <property type="match status" value="1"/>
</dbReference>
<dbReference type="InterPro" id="IPR005225">
    <property type="entry name" value="Small_GTP-bd"/>
</dbReference>
<dbReference type="InterPro" id="IPR009019">
    <property type="entry name" value="KH_sf_prok-type"/>
</dbReference>
<dbReference type="InterPro" id="IPR030388">
    <property type="entry name" value="G_ERA_dom"/>
</dbReference>
<feature type="region of interest" description="G1" evidence="8">
    <location>
        <begin position="12"/>
        <end position="19"/>
    </location>
</feature>
<keyword evidence="7" id="KW-0699">rRNA-binding</keyword>
<protein>
    <recommendedName>
        <fullName evidence="2 7">GTPase Era</fullName>
    </recommendedName>
</protein>
<evidence type="ECO:0000256" key="3">
    <source>
        <dbReference type="ARBA" id="ARBA00022517"/>
    </source>
</evidence>
<dbReference type="GO" id="GO:0005829">
    <property type="term" value="C:cytosol"/>
    <property type="evidence" value="ECO:0007669"/>
    <property type="project" value="TreeGrafter"/>
</dbReference>
<dbReference type="GO" id="GO:0005886">
    <property type="term" value="C:plasma membrane"/>
    <property type="evidence" value="ECO:0007669"/>
    <property type="project" value="UniProtKB-SubCell"/>
</dbReference>
<feature type="binding site" evidence="7">
    <location>
        <begin position="12"/>
        <end position="19"/>
    </location>
    <ligand>
        <name>GTP</name>
        <dbReference type="ChEBI" id="CHEBI:37565"/>
    </ligand>
</feature>
<dbReference type="Proteomes" id="UP000441399">
    <property type="component" value="Unassembled WGS sequence"/>
</dbReference>
<comment type="subcellular location">
    <subcellularLocation>
        <location evidence="7">Cytoplasm</location>
    </subcellularLocation>
    <subcellularLocation>
        <location evidence="7">Cell membrane</location>
        <topology evidence="7">Peripheral membrane protein</topology>
    </subcellularLocation>
</comment>
<feature type="binding site" evidence="7">
    <location>
        <begin position="121"/>
        <end position="124"/>
    </location>
    <ligand>
        <name>GTP</name>
        <dbReference type="ChEBI" id="CHEBI:37565"/>
    </ligand>
</feature>
<dbReference type="InterPro" id="IPR027417">
    <property type="entry name" value="P-loop_NTPase"/>
</dbReference>
<dbReference type="PROSITE" id="PS51713">
    <property type="entry name" value="G_ERA"/>
    <property type="match status" value="1"/>
</dbReference>
<feature type="region of interest" description="G3" evidence="8">
    <location>
        <begin position="59"/>
        <end position="62"/>
    </location>
</feature>
<dbReference type="NCBIfam" id="TIGR00231">
    <property type="entry name" value="small_GTP"/>
    <property type="match status" value="1"/>
</dbReference>
<feature type="region of interest" description="G4" evidence="8">
    <location>
        <begin position="121"/>
        <end position="124"/>
    </location>
</feature>
<dbReference type="FunFam" id="3.30.300.20:FF:000003">
    <property type="entry name" value="GTPase Era"/>
    <property type="match status" value="1"/>
</dbReference>
<feature type="domain" description="KH type-2" evidence="10">
    <location>
        <begin position="195"/>
        <end position="279"/>
    </location>
</feature>
<name>A0A5S9N5A3_9GAMM</name>
<evidence type="ECO:0000313" key="13">
    <source>
        <dbReference type="Proteomes" id="UP000441399"/>
    </source>
</evidence>
<keyword evidence="6 7" id="KW-0342">GTP-binding</keyword>
<feature type="domain" description="Era-type G" evidence="11">
    <location>
        <begin position="4"/>
        <end position="172"/>
    </location>
</feature>
<dbReference type="CDD" id="cd04163">
    <property type="entry name" value="Era"/>
    <property type="match status" value="1"/>
</dbReference>
<dbReference type="GO" id="GO:0070181">
    <property type="term" value="F:small ribosomal subunit rRNA binding"/>
    <property type="evidence" value="ECO:0007669"/>
    <property type="project" value="UniProtKB-UniRule"/>
</dbReference>
<sequence length="296" mass="33769">MTKQCGYVAVIGRPNVGKSTLINKILGQKLNITSRKPQTTRHNVLGIKTEDDYQAIYVDTPGMHLSQKKAINRMMNRSAESVVHDVDVIVFVVERLRWTEEDTLVLEKISNAKCPVVLAINKIDQIEDKSKLLPFLEEISAKRHFDEIIPLSAKTGHSVENLEMLINQRLPESGHFFDEDQLTDKSERFLAAEIVREKVMRQLGHELPYATTVEIEQFKAEGKIVHIDALIMVERDSQKSIVIGKQGSRLKMIGSEARHDIEDLLQCKVMLQLWVKVKRGWSDDDRALKSLGYLDE</sequence>
<feature type="region of interest" description="G2" evidence="8">
    <location>
        <begin position="38"/>
        <end position="42"/>
    </location>
</feature>
<evidence type="ECO:0000256" key="1">
    <source>
        <dbReference type="ARBA" id="ARBA00007921"/>
    </source>
</evidence>
<dbReference type="GO" id="GO:0000028">
    <property type="term" value="P:ribosomal small subunit assembly"/>
    <property type="evidence" value="ECO:0007669"/>
    <property type="project" value="TreeGrafter"/>
</dbReference>
<dbReference type="EMBL" id="CACSIO010000001">
    <property type="protein sequence ID" value="CAA0083142.1"/>
    <property type="molecule type" value="Genomic_DNA"/>
</dbReference>
<dbReference type="FunFam" id="3.40.50.300:FF:000094">
    <property type="entry name" value="GTPase Era"/>
    <property type="match status" value="1"/>
</dbReference>
<dbReference type="SUPFAM" id="SSF52540">
    <property type="entry name" value="P-loop containing nucleoside triphosphate hydrolases"/>
    <property type="match status" value="1"/>
</dbReference>
<evidence type="ECO:0000259" key="11">
    <source>
        <dbReference type="PROSITE" id="PS51713"/>
    </source>
</evidence>
<dbReference type="NCBIfam" id="NF000908">
    <property type="entry name" value="PRK00089.1"/>
    <property type="match status" value="1"/>
</dbReference>
<dbReference type="HAMAP" id="MF_00367">
    <property type="entry name" value="GTPase_Era"/>
    <property type="match status" value="1"/>
</dbReference>
<evidence type="ECO:0000256" key="6">
    <source>
        <dbReference type="ARBA" id="ARBA00023134"/>
    </source>
</evidence>
<dbReference type="PANTHER" id="PTHR42698">
    <property type="entry name" value="GTPASE ERA"/>
    <property type="match status" value="1"/>
</dbReference>
<keyword evidence="5 7" id="KW-0694">RNA-binding</keyword>
<evidence type="ECO:0000256" key="5">
    <source>
        <dbReference type="ARBA" id="ARBA00022884"/>
    </source>
</evidence>
<dbReference type="Gene3D" id="3.40.50.300">
    <property type="entry name" value="P-loop containing nucleotide triphosphate hydrolases"/>
    <property type="match status" value="1"/>
</dbReference>
<reference evidence="12 13" key="1">
    <citation type="submission" date="2019-11" db="EMBL/GenBank/DDBJ databases">
        <authorList>
            <person name="Holert J."/>
        </authorList>
    </citation>
    <scope>NUCLEOTIDE SEQUENCE [LARGE SCALE GENOMIC DNA]</scope>
    <source>
        <strain evidence="12">SB11_3</strain>
    </source>
</reference>
<comment type="function">
    <text evidence="7">An essential GTPase that binds both GDP and GTP, with rapid nucleotide exchange. Plays a role in 16S rRNA processing and 30S ribosomal subunit biogenesis and possibly also in cell cycle regulation and energy metabolism.</text>
</comment>
<organism evidence="12 13">
    <name type="scientific">BD1-7 clade bacterium</name>
    <dbReference type="NCBI Taxonomy" id="2029982"/>
    <lineage>
        <taxon>Bacteria</taxon>
        <taxon>Pseudomonadati</taxon>
        <taxon>Pseudomonadota</taxon>
        <taxon>Gammaproteobacteria</taxon>
        <taxon>Cellvibrionales</taxon>
        <taxon>Spongiibacteraceae</taxon>
        <taxon>BD1-7 clade</taxon>
    </lineage>
</organism>
<dbReference type="GO" id="GO:0005525">
    <property type="term" value="F:GTP binding"/>
    <property type="evidence" value="ECO:0007669"/>
    <property type="project" value="UniProtKB-UniRule"/>
</dbReference>
<dbReference type="InterPro" id="IPR004044">
    <property type="entry name" value="KH_dom_type_2"/>
</dbReference>
<keyword evidence="3 7" id="KW-0690">Ribosome biogenesis</keyword>
<evidence type="ECO:0000313" key="12">
    <source>
        <dbReference type="EMBL" id="CAA0083142.1"/>
    </source>
</evidence>
<dbReference type="NCBIfam" id="TIGR00436">
    <property type="entry name" value="era"/>
    <property type="match status" value="1"/>
</dbReference>
<keyword evidence="13" id="KW-1185">Reference proteome</keyword>
<keyword evidence="7" id="KW-0963">Cytoplasm</keyword>
<dbReference type="Pfam" id="PF01926">
    <property type="entry name" value="MMR_HSR1"/>
    <property type="match status" value="1"/>
</dbReference>
<evidence type="ECO:0000256" key="4">
    <source>
        <dbReference type="ARBA" id="ARBA00022741"/>
    </source>
</evidence>
<proteinExistence type="inferred from homology"/>
<evidence type="ECO:0000256" key="2">
    <source>
        <dbReference type="ARBA" id="ARBA00020484"/>
    </source>
</evidence>
<dbReference type="Pfam" id="PF07650">
    <property type="entry name" value="KH_2"/>
    <property type="match status" value="1"/>
</dbReference>
<dbReference type="GO" id="GO:0043024">
    <property type="term" value="F:ribosomal small subunit binding"/>
    <property type="evidence" value="ECO:0007669"/>
    <property type="project" value="TreeGrafter"/>
</dbReference>
<keyword evidence="7" id="KW-1003">Cell membrane</keyword>
<feature type="binding site" evidence="7">
    <location>
        <begin position="59"/>
        <end position="63"/>
    </location>
    <ligand>
        <name>GTP</name>
        <dbReference type="ChEBI" id="CHEBI:37565"/>
    </ligand>
</feature>
<dbReference type="InterPro" id="IPR005662">
    <property type="entry name" value="GTPase_Era-like"/>
</dbReference>
<evidence type="ECO:0000259" key="10">
    <source>
        <dbReference type="PROSITE" id="PS50823"/>
    </source>
</evidence>
<dbReference type="GO" id="GO:0003924">
    <property type="term" value="F:GTPase activity"/>
    <property type="evidence" value="ECO:0007669"/>
    <property type="project" value="UniProtKB-UniRule"/>
</dbReference>
<dbReference type="OrthoDB" id="9805918at2"/>
<dbReference type="Gene3D" id="3.30.300.20">
    <property type="match status" value="1"/>
</dbReference>
<dbReference type="AlphaFoldDB" id="A0A5S9N5A3"/>
<dbReference type="InterPro" id="IPR015946">
    <property type="entry name" value="KH_dom-like_a/b"/>
</dbReference>
<evidence type="ECO:0000256" key="9">
    <source>
        <dbReference type="RuleBase" id="RU003761"/>
    </source>
</evidence>
<evidence type="ECO:0000256" key="8">
    <source>
        <dbReference type="PROSITE-ProRule" id="PRU01050"/>
    </source>
</evidence>
<dbReference type="SUPFAM" id="SSF54814">
    <property type="entry name" value="Prokaryotic type KH domain (KH-domain type II)"/>
    <property type="match status" value="1"/>
</dbReference>
<keyword evidence="4 7" id="KW-0547">Nucleotide-binding</keyword>
<dbReference type="PRINTS" id="PR00326">
    <property type="entry name" value="GTP1OBG"/>
</dbReference>
<comment type="subunit">
    <text evidence="7">Monomer.</text>
</comment>
<feature type="region of interest" description="G5" evidence="8">
    <location>
        <begin position="151"/>
        <end position="153"/>
    </location>
</feature>
<dbReference type="CDD" id="cd22534">
    <property type="entry name" value="KH-II_Era"/>
    <property type="match status" value="1"/>
</dbReference>
<accession>A0A5S9N5A3</accession>
<dbReference type="InterPro" id="IPR006073">
    <property type="entry name" value="GTP-bd"/>
</dbReference>